<dbReference type="InterPro" id="IPR007450">
    <property type="entry name" value="BamE_dom"/>
</dbReference>
<protein>
    <recommendedName>
        <fullName evidence="4">Outer membrane protein assembly factor BamE</fullName>
    </recommendedName>
</protein>
<dbReference type="EMBL" id="CP071060">
    <property type="protein sequence ID" value="QSI75388.1"/>
    <property type="molecule type" value="Genomic_DNA"/>
</dbReference>
<sequence length="131" mass="15077">MPRLSFRSAVLLSLFCLIPLTSGCEWLRPYRVDVRQGMSITGEMVGRLKTGMTPEQVRFILGTPLLNDPFHADRWDYPYEFRSGRSSSVDRKVFSVYFVDGKLARWDGDIQPAPPNDDGQNRLIEIEPRKK</sequence>
<evidence type="ECO:0000256" key="5">
    <source>
        <dbReference type="SAM" id="MobiDB-lite"/>
    </source>
</evidence>
<comment type="subunit">
    <text evidence="4">Part of the Bam complex.</text>
</comment>
<comment type="similarity">
    <text evidence="4">Belongs to the BamE family.</text>
</comment>
<dbReference type="Pfam" id="PF04355">
    <property type="entry name" value="BamE"/>
    <property type="match status" value="1"/>
</dbReference>
<feature type="region of interest" description="Disordered" evidence="5">
    <location>
        <begin position="109"/>
        <end position="131"/>
    </location>
</feature>
<keyword evidence="1 4" id="KW-0732">Signal</keyword>
<comment type="function">
    <text evidence="4">Part of the outer membrane protein assembly complex, which is involved in assembly and insertion of beta-barrel proteins into the outer membrane.</text>
</comment>
<evidence type="ECO:0000313" key="8">
    <source>
        <dbReference type="Proteomes" id="UP000663570"/>
    </source>
</evidence>
<keyword evidence="3 4" id="KW-0998">Cell outer membrane</keyword>
<keyword evidence="8" id="KW-1185">Reference proteome</keyword>
<keyword evidence="2 4" id="KW-0472">Membrane</keyword>
<evidence type="ECO:0000259" key="6">
    <source>
        <dbReference type="Pfam" id="PF04355"/>
    </source>
</evidence>
<keyword evidence="4" id="KW-0564">Palmitate</keyword>
<evidence type="ECO:0000256" key="1">
    <source>
        <dbReference type="ARBA" id="ARBA00022729"/>
    </source>
</evidence>
<keyword evidence="4" id="KW-0449">Lipoprotein</keyword>
<evidence type="ECO:0000256" key="4">
    <source>
        <dbReference type="HAMAP-Rule" id="MF_00925"/>
    </source>
</evidence>
<feature type="domain" description="Outer membrane protein assembly factor BamE" evidence="6">
    <location>
        <begin position="38"/>
        <end position="106"/>
    </location>
</feature>
<accession>A0ABX7M3N5</accession>
<dbReference type="Gene3D" id="3.30.1450.10">
    <property type="match status" value="1"/>
</dbReference>
<gene>
    <name evidence="4" type="primary">bamE</name>
    <name evidence="7" type="ORF">JY500_12800</name>
</gene>
<evidence type="ECO:0000256" key="3">
    <source>
        <dbReference type="ARBA" id="ARBA00023237"/>
    </source>
</evidence>
<dbReference type="HAMAP" id="MF_00925">
    <property type="entry name" value="OM_assembly_BamE"/>
    <property type="match status" value="1"/>
</dbReference>
<evidence type="ECO:0000313" key="7">
    <source>
        <dbReference type="EMBL" id="QSI75388.1"/>
    </source>
</evidence>
<dbReference type="PANTHER" id="PTHR37482">
    <property type="entry name" value="OUTER MEMBRANE PROTEIN ASSEMBLY FACTOR BAME"/>
    <property type="match status" value="1"/>
</dbReference>
<dbReference type="InterPro" id="IPR026592">
    <property type="entry name" value="BamE"/>
</dbReference>
<reference evidence="7 8" key="1">
    <citation type="submission" date="2021-02" db="EMBL/GenBank/DDBJ databases">
        <title>Niveibacterium changnyeongensis HC41.</title>
        <authorList>
            <person name="Kang M."/>
        </authorList>
    </citation>
    <scope>NUCLEOTIDE SEQUENCE [LARGE SCALE GENOMIC DNA]</scope>
    <source>
        <strain evidence="7 8">HC41</strain>
    </source>
</reference>
<dbReference type="PANTHER" id="PTHR37482:SF1">
    <property type="entry name" value="OUTER MEMBRANE PROTEIN ASSEMBLY FACTOR BAME"/>
    <property type="match status" value="1"/>
</dbReference>
<dbReference type="InterPro" id="IPR037873">
    <property type="entry name" value="BamE-like"/>
</dbReference>
<name>A0ABX7M3N5_9RHOO</name>
<evidence type="ECO:0000256" key="2">
    <source>
        <dbReference type="ARBA" id="ARBA00023136"/>
    </source>
</evidence>
<organism evidence="7 8">
    <name type="scientific">Niveibacterium microcysteis</name>
    <dbReference type="NCBI Taxonomy" id="2811415"/>
    <lineage>
        <taxon>Bacteria</taxon>
        <taxon>Pseudomonadati</taxon>
        <taxon>Pseudomonadota</taxon>
        <taxon>Betaproteobacteria</taxon>
        <taxon>Rhodocyclales</taxon>
        <taxon>Rhodocyclaceae</taxon>
        <taxon>Niveibacterium</taxon>
    </lineage>
</organism>
<proteinExistence type="inferred from homology"/>
<dbReference type="PROSITE" id="PS51257">
    <property type="entry name" value="PROKAR_LIPOPROTEIN"/>
    <property type="match status" value="1"/>
</dbReference>
<comment type="subcellular location">
    <subcellularLocation>
        <location evidence="4">Cell outer membrane</location>
        <topology evidence="4">Lipid-anchor</topology>
    </subcellularLocation>
</comment>
<dbReference type="Proteomes" id="UP000663570">
    <property type="component" value="Chromosome"/>
</dbReference>